<feature type="region of interest" description="Disordered" evidence="4">
    <location>
        <begin position="501"/>
        <end position="520"/>
    </location>
</feature>
<evidence type="ECO:0000256" key="2">
    <source>
        <dbReference type="ARBA" id="ARBA00022980"/>
    </source>
</evidence>
<evidence type="ECO:0000259" key="5">
    <source>
        <dbReference type="SMART" id="SM01382"/>
    </source>
</evidence>
<organism evidence="7">
    <name type="scientific">Phaffia rhodozyma</name>
    <name type="common">Yeast</name>
    <name type="synonym">Xanthophyllomyces dendrorhous</name>
    <dbReference type="NCBI Taxonomy" id="264483"/>
    <lineage>
        <taxon>Eukaryota</taxon>
        <taxon>Fungi</taxon>
        <taxon>Dikarya</taxon>
        <taxon>Basidiomycota</taxon>
        <taxon>Agaricomycotina</taxon>
        <taxon>Tremellomycetes</taxon>
        <taxon>Cystofilobasidiales</taxon>
        <taxon>Mrakiaceae</taxon>
        <taxon>Phaffia</taxon>
    </lineage>
</organism>
<comment type="similarity">
    <text evidence="1">Belongs to the universal ribosomal protein uL2 family.</text>
</comment>
<dbReference type="InterPro" id="IPR022666">
    <property type="entry name" value="Ribosomal_uL2_RNA-bd_dom"/>
</dbReference>
<evidence type="ECO:0000313" key="7">
    <source>
        <dbReference type="EMBL" id="CED84734.1"/>
    </source>
</evidence>
<feature type="region of interest" description="Disordered" evidence="4">
    <location>
        <begin position="534"/>
        <end position="566"/>
    </location>
</feature>
<sequence length="566" mass="61610">MIRPLVSIPQARALLSVRYASTTGSSGQANLSALYGKGSSLRAQKQKQDQSKSRSSAATAGSADASSAPVTISNSEPSSSSSSPSFSFQSRNDDRLDDFDASIGGMSEESFNSANAGSRAIPLFKYHGNWGVPKTPGVRHLKMPFSPWLWPGKPFKALTSPVRKNGGRGEFGRIVRRHIGGGHKRRHRLIDFMRLESGPQDVVRIEYDPGRSAHICLLRNRTGLGPHGGWSYVLAPDGIRAGDVLTSYRSGIPRGLVPQWDEECDARTKEEVEERGKKWIIKQEARHLLEFGVPLEPKSLIEGPEVVNLETSATENLVTLSQTSSTPKPLSSGLSQRSFSSTSAPAIQESQISEPIKTKAPSILPPKFNPTYTQSTTFGTNPSFALNLLRTLVVKPGNVLQLALIPAGTAIHNITLRADSKMALCRSAGTTGSILSHQKADDKGKIYSFVKLQSGEVRMIPSNAFATIGQISNKYHGQRNLGKAGRRRWLGRRPRVRGVAMNACDHPHGGGRGKSKSNTHPKSIYGWLTRGIRTRKPGVNGHKNGNKMVVKERPRGKQTPALMQRK</sequence>
<dbReference type="GO" id="GO:0003723">
    <property type="term" value="F:RNA binding"/>
    <property type="evidence" value="ECO:0007669"/>
    <property type="project" value="TreeGrafter"/>
</dbReference>
<reference evidence="7" key="1">
    <citation type="submission" date="2014-08" db="EMBL/GenBank/DDBJ databases">
        <authorList>
            <person name="Sharma Rahul"/>
            <person name="Thines Marco"/>
        </authorList>
    </citation>
    <scope>NUCLEOTIDE SEQUENCE</scope>
</reference>
<dbReference type="InterPro" id="IPR022671">
    <property type="entry name" value="Ribosomal_uL2_CS"/>
</dbReference>
<proteinExistence type="inferred from homology"/>
<dbReference type="InterPro" id="IPR022669">
    <property type="entry name" value="Ribosomal_uL2_C"/>
</dbReference>
<dbReference type="InterPro" id="IPR014726">
    <property type="entry name" value="Ribosomal_uL2_dom3"/>
</dbReference>
<dbReference type="AlphaFoldDB" id="A0A0F7SVE6"/>
<dbReference type="InterPro" id="IPR002171">
    <property type="entry name" value="Ribosomal_uL2"/>
</dbReference>
<dbReference type="Pfam" id="PF03947">
    <property type="entry name" value="Ribosomal_L2_C"/>
    <property type="match status" value="1"/>
</dbReference>
<dbReference type="PROSITE" id="PS00467">
    <property type="entry name" value="RIBOSOMAL_L2"/>
    <property type="match status" value="1"/>
</dbReference>
<dbReference type="EMBL" id="LN483166">
    <property type="protein sequence ID" value="CED84734.1"/>
    <property type="molecule type" value="Genomic_DNA"/>
</dbReference>
<feature type="compositionally biased region" description="Basic residues" evidence="4">
    <location>
        <begin position="509"/>
        <end position="519"/>
    </location>
</feature>
<dbReference type="SMART" id="SM01382">
    <property type="entry name" value="Ribosomal_L2_C"/>
    <property type="match status" value="1"/>
</dbReference>
<evidence type="ECO:0000256" key="1">
    <source>
        <dbReference type="ARBA" id="ARBA00005636"/>
    </source>
</evidence>
<name>A0A0F7SVE6_PHARH</name>
<dbReference type="GO" id="GO:0005762">
    <property type="term" value="C:mitochondrial large ribosomal subunit"/>
    <property type="evidence" value="ECO:0007669"/>
    <property type="project" value="TreeGrafter"/>
</dbReference>
<feature type="compositionally biased region" description="Low complexity" evidence="4">
    <location>
        <begin position="331"/>
        <end position="343"/>
    </location>
</feature>
<dbReference type="GO" id="GO:0032543">
    <property type="term" value="P:mitochondrial translation"/>
    <property type="evidence" value="ECO:0007669"/>
    <property type="project" value="TreeGrafter"/>
</dbReference>
<evidence type="ECO:0000256" key="4">
    <source>
        <dbReference type="SAM" id="MobiDB-lite"/>
    </source>
</evidence>
<keyword evidence="2 7" id="KW-0689">Ribosomal protein</keyword>
<dbReference type="Gene3D" id="4.10.950.10">
    <property type="entry name" value="Ribosomal protein L2, domain 3"/>
    <property type="match status" value="1"/>
</dbReference>
<dbReference type="PANTHER" id="PTHR13691">
    <property type="entry name" value="RIBOSOMAL PROTEIN L2"/>
    <property type="match status" value="1"/>
</dbReference>
<dbReference type="Gene3D" id="2.40.50.140">
    <property type="entry name" value="Nucleic acid-binding proteins"/>
    <property type="match status" value="1"/>
</dbReference>
<feature type="compositionally biased region" description="Low complexity" evidence="4">
    <location>
        <begin position="53"/>
        <end position="90"/>
    </location>
</feature>
<dbReference type="Pfam" id="PF00181">
    <property type="entry name" value="Ribosomal_L2_N"/>
    <property type="match status" value="1"/>
</dbReference>
<feature type="compositionally biased region" description="Polar residues" evidence="4">
    <location>
        <begin position="319"/>
        <end position="329"/>
    </location>
</feature>
<evidence type="ECO:0000256" key="3">
    <source>
        <dbReference type="ARBA" id="ARBA00023274"/>
    </source>
</evidence>
<feature type="domain" description="Large ribosomal subunit protein uL2 RNA-binding" evidence="6">
    <location>
        <begin position="167"/>
        <end position="247"/>
    </location>
</feature>
<dbReference type="GO" id="GO:0003735">
    <property type="term" value="F:structural constituent of ribosome"/>
    <property type="evidence" value="ECO:0007669"/>
    <property type="project" value="InterPro"/>
</dbReference>
<dbReference type="SUPFAM" id="SSF50104">
    <property type="entry name" value="Translation proteins SH3-like domain"/>
    <property type="match status" value="1"/>
</dbReference>
<dbReference type="InterPro" id="IPR014722">
    <property type="entry name" value="Rib_uL2_dom2"/>
</dbReference>
<dbReference type="InterPro" id="IPR008991">
    <property type="entry name" value="Translation_prot_SH3-like_sf"/>
</dbReference>
<dbReference type="SMART" id="SM01383">
    <property type="entry name" value="Ribosomal_L2"/>
    <property type="match status" value="1"/>
</dbReference>
<dbReference type="SUPFAM" id="SSF50249">
    <property type="entry name" value="Nucleic acid-binding proteins"/>
    <property type="match status" value="1"/>
</dbReference>
<dbReference type="FunFam" id="4.10.950.10:FF:000001">
    <property type="entry name" value="50S ribosomal protein L2"/>
    <property type="match status" value="1"/>
</dbReference>
<dbReference type="Gene3D" id="2.30.30.30">
    <property type="match status" value="1"/>
</dbReference>
<feature type="region of interest" description="Disordered" evidence="4">
    <location>
        <begin position="319"/>
        <end position="343"/>
    </location>
</feature>
<keyword evidence="3" id="KW-0687">Ribonucleoprotein</keyword>
<feature type="domain" description="Large ribosomal subunit protein uL2 C-terminal" evidence="5">
    <location>
        <begin position="394"/>
        <end position="528"/>
    </location>
</feature>
<evidence type="ECO:0000259" key="6">
    <source>
        <dbReference type="SMART" id="SM01383"/>
    </source>
</evidence>
<dbReference type="PANTHER" id="PTHR13691:SF5">
    <property type="entry name" value="LARGE RIBOSOMAL SUBUNIT PROTEIN UL2M"/>
    <property type="match status" value="1"/>
</dbReference>
<feature type="region of interest" description="Disordered" evidence="4">
    <location>
        <begin position="39"/>
        <end position="92"/>
    </location>
</feature>
<protein>
    <submittedName>
        <fullName evidence="7">Ribosomal protein l2</fullName>
    </submittedName>
</protein>
<dbReference type="InterPro" id="IPR012340">
    <property type="entry name" value="NA-bd_OB-fold"/>
</dbReference>
<accession>A0A0F7SVE6</accession>